<comment type="catalytic activity">
    <reaction evidence="1">
        <text>beta-D-fructose 1,6-bisphosphate = D-glyceraldehyde 3-phosphate + dihydroxyacetone phosphate</text>
        <dbReference type="Rhea" id="RHEA:14729"/>
        <dbReference type="ChEBI" id="CHEBI:32966"/>
        <dbReference type="ChEBI" id="CHEBI:57642"/>
        <dbReference type="ChEBI" id="CHEBI:59776"/>
        <dbReference type="EC" id="4.1.2.13"/>
    </reaction>
</comment>
<comment type="caution">
    <text evidence="7">The sequence shown here is derived from an EMBL/GenBank/DDBJ whole genome shotgun (WGS) entry which is preliminary data.</text>
</comment>
<dbReference type="Gene3D" id="3.20.20.70">
    <property type="entry name" value="Aldolase class I"/>
    <property type="match status" value="1"/>
</dbReference>
<accession>A0A498HR86</accession>
<evidence type="ECO:0000313" key="8">
    <source>
        <dbReference type="Proteomes" id="UP000290289"/>
    </source>
</evidence>
<dbReference type="InterPro" id="IPR013785">
    <property type="entry name" value="Aldolase_TIM"/>
</dbReference>
<evidence type="ECO:0000256" key="6">
    <source>
        <dbReference type="ARBA" id="ARBA00023239"/>
    </source>
</evidence>
<dbReference type="STRING" id="3750.A0A498HR86"/>
<dbReference type="EC" id="4.1.2.13" evidence="4"/>
<evidence type="ECO:0000313" key="7">
    <source>
        <dbReference type="EMBL" id="RXH72125.1"/>
    </source>
</evidence>
<evidence type="ECO:0000256" key="3">
    <source>
        <dbReference type="ARBA" id="ARBA00010387"/>
    </source>
</evidence>
<comment type="pathway">
    <text evidence="2">Carbohydrate degradation; glycolysis; D-glyceraldehyde 3-phosphate and glycerone phosphate from D-glucose: step 4/4.</text>
</comment>
<dbReference type="GO" id="GO:0004332">
    <property type="term" value="F:fructose-bisphosphate aldolase activity"/>
    <property type="evidence" value="ECO:0007669"/>
    <property type="project" value="UniProtKB-EC"/>
</dbReference>
<name>A0A498HR86_MALDO</name>
<dbReference type="InterPro" id="IPR000741">
    <property type="entry name" value="FBA_I"/>
</dbReference>
<evidence type="ECO:0000256" key="1">
    <source>
        <dbReference type="ARBA" id="ARBA00000441"/>
    </source>
</evidence>
<dbReference type="Pfam" id="PF00274">
    <property type="entry name" value="Glycolytic"/>
    <property type="match status" value="1"/>
</dbReference>
<protein>
    <recommendedName>
        <fullName evidence="4">fructose-bisphosphate aldolase</fullName>
        <ecNumber evidence="4">4.1.2.13</ecNumber>
    </recommendedName>
</protein>
<dbReference type="GO" id="GO:0006096">
    <property type="term" value="P:glycolytic process"/>
    <property type="evidence" value="ECO:0007669"/>
    <property type="project" value="UniProtKB-UniPathway"/>
</dbReference>
<dbReference type="AlphaFoldDB" id="A0A498HR86"/>
<sequence length="92" mass="10278">MVTPRSNAKKASPEVIAEYIVRALLRTTHAAVSAVVFLSGGQIEHTDNHLTRSVTQSPIPVSSDGIWFELYLRKVKKKELEKSGDFQDFYTA</sequence>
<dbReference type="EMBL" id="RDQH01000342">
    <property type="protein sequence ID" value="RXH72125.1"/>
    <property type="molecule type" value="Genomic_DNA"/>
</dbReference>
<evidence type="ECO:0000256" key="4">
    <source>
        <dbReference type="ARBA" id="ARBA00013068"/>
    </source>
</evidence>
<evidence type="ECO:0000256" key="5">
    <source>
        <dbReference type="ARBA" id="ARBA00023152"/>
    </source>
</evidence>
<gene>
    <name evidence="7" type="ORF">DVH24_033663</name>
</gene>
<dbReference type="PANTHER" id="PTHR11627">
    <property type="entry name" value="FRUCTOSE-BISPHOSPHATE ALDOLASE"/>
    <property type="match status" value="1"/>
</dbReference>
<comment type="similarity">
    <text evidence="3">Belongs to the class I fructose-bisphosphate aldolase family.</text>
</comment>
<keyword evidence="5" id="KW-0324">Glycolysis</keyword>
<dbReference type="SUPFAM" id="SSF51569">
    <property type="entry name" value="Aldolase"/>
    <property type="match status" value="1"/>
</dbReference>
<keyword evidence="8" id="KW-1185">Reference proteome</keyword>
<reference evidence="7 8" key="1">
    <citation type="submission" date="2018-10" db="EMBL/GenBank/DDBJ databases">
        <title>A high-quality apple genome assembly.</title>
        <authorList>
            <person name="Hu J."/>
        </authorList>
    </citation>
    <scope>NUCLEOTIDE SEQUENCE [LARGE SCALE GENOMIC DNA]</scope>
    <source>
        <strain evidence="8">cv. HFTH1</strain>
        <tissue evidence="7">Young leaf</tissue>
    </source>
</reference>
<organism evidence="7 8">
    <name type="scientific">Malus domestica</name>
    <name type="common">Apple</name>
    <name type="synonym">Pyrus malus</name>
    <dbReference type="NCBI Taxonomy" id="3750"/>
    <lineage>
        <taxon>Eukaryota</taxon>
        <taxon>Viridiplantae</taxon>
        <taxon>Streptophyta</taxon>
        <taxon>Embryophyta</taxon>
        <taxon>Tracheophyta</taxon>
        <taxon>Spermatophyta</taxon>
        <taxon>Magnoliopsida</taxon>
        <taxon>eudicotyledons</taxon>
        <taxon>Gunneridae</taxon>
        <taxon>Pentapetalae</taxon>
        <taxon>rosids</taxon>
        <taxon>fabids</taxon>
        <taxon>Rosales</taxon>
        <taxon>Rosaceae</taxon>
        <taxon>Amygdaloideae</taxon>
        <taxon>Maleae</taxon>
        <taxon>Malus</taxon>
    </lineage>
</organism>
<dbReference type="UniPathway" id="UPA00109">
    <property type="reaction ID" value="UER00183"/>
</dbReference>
<evidence type="ECO:0000256" key="2">
    <source>
        <dbReference type="ARBA" id="ARBA00004714"/>
    </source>
</evidence>
<proteinExistence type="inferred from homology"/>
<dbReference type="Proteomes" id="UP000290289">
    <property type="component" value="Chromosome 16"/>
</dbReference>
<keyword evidence="6" id="KW-0456">Lyase</keyword>